<name>A0AA89ATD7_9ASTE</name>
<dbReference type="PROSITE" id="PS50127">
    <property type="entry name" value="UBC_2"/>
    <property type="match status" value="1"/>
</dbReference>
<dbReference type="InterPro" id="IPR016135">
    <property type="entry name" value="UBQ-conjugating_enzyme/RWD"/>
</dbReference>
<reference evidence="4" key="1">
    <citation type="submission" date="2022-12" db="EMBL/GenBank/DDBJ databases">
        <title>Draft genome assemblies for two species of Escallonia (Escalloniales).</title>
        <authorList>
            <person name="Chanderbali A."/>
            <person name="Dervinis C."/>
            <person name="Anghel I."/>
            <person name="Soltis D."/>
            <person name="Soltis P."/>
            <person name="Zapata F."/>
        </authorList>
    </citation>
    <scope>NUCLEOTIDE SEQUENCE</scope>
    <source>
        <strain evidence="4">UCBG64.0493</strain>
        <tissue evidence="4">Leaf</tissue>
    </source>
</reference>
<dbReference type="InterPro" id="IPR000608">
    <property type="entry name" value="UBC"/>
</dbReference>
<dbReference type="Proteomes" id="UP001188597">
    <property type="component" value="Unassembled WGS sequence"/>
</dbReference>
<organism evidence="4 5">
    <name type="scientific">Escallonia herrerae</name>
    <dbReference type="NCBI Taxonomy" id="1293975"/>
    <lineage>
        <taxon>Eukaryota</taxon>
        <taxon>Viridiplantae</taxon>
        <taxon>Streptophyta</taxon>
        <taxon>Embryophyta</taxon>
        <taxon>Tracheophyta</taxon>
        <taxon>Spermatophyta</taxon>
        <taxon>Magnoliopsida</taxon>
        <taxon>eudicotyledons</taxon>
        <taxon>Gunneridae</taxon>
        <taxon>Pentapetalae</taxon>
        <taxon>asterids</taxon>
        <taxon>campanulids</taxon>
        <taxon>Escalloniales</taxon>
        <taxon>Escalloniaceae</taxon>
        <taxon>Escallonia</taxon>
    </lineage>
</organism>
<keyword evidence="5" id="KW-1185">Reference proteome</keyword>
<dbReference type="AlphaFoldDB" id="A0AA89ATD7"/>
<dbReference type="Gene3D" id="3.10.110.10">
    <property type="entry name" value="Ubiquitin Conjugating Enzyme"/>
    <property type="match status" value="1"/>
</dbReference>
<dbReference type="PANTHER" id="PTHR46116">
    <property type="entry name" value="(E3-INDEPENDENT) E2 UBIQUITIN-CONJUGATING ENZYME"/>
    <property type="match status" value="1"/>
</dbReference>
<feature type="domain" description="UBC core" evidence="3">
    <location>
        <begin position="1"/>
        <end position="100"/>
    </location>
</feature>
<sequence length="138" mass="15589">MNPDLYENGYVRLSLINTWSGSKKEKWVPTNSTILQLLVSIQGLVLNEKPYFNEPRYGAGKDSRAKAWIDRYMARCSTLCVSPPKNFESFVSEHFRRRADVILAAVRAYSEGLVVVGRYQSNGSSSSSSVKVSTRFKK</sequence>
<evidence type="ECO:0000313" key="4">
    <source>
        <dbReference type="EMBL" id="KAK3011221.1"/>
    </source>
</evidence>
<dbReference type="EMBL" id="JAVXUP010001470">
    <property type="protein sequence ID" value="KAK3011221.1"/>
    <property type="molecule type" value="Genomic_DNA"/>
</dbReference>
<dbReference type="GO" id="GO:0061631">
    <property type="term" value="F:ubiquitin conjugating enzyme activity"/>
    <property type="evidence" value="ECO:0007669"/>
    <property type="project" value="TreeGrafter"/>
</dbReference>
<evidence type="ECO:0000256" key="2">
    <source>
        <dbReference type="ARBA" id="ARBA00022786"/>
    </source>
</evidence>
<proteinExistence type="predicted"/>
<accession>A0AA89ATD7</accession>
<keyword evidence="1" id="KW-0808">Transferase</keyword>
<evidence type="ECO:0000256" key="1">
    <source>
        <dbReference type="ARBA" id="ARBA00022679"/>
    </source>
</evidence>
<keyword evidence="2" id="KW-0833">Ubl conjugation pathway</keyword>
<evidence type="ECO:0000259" key="3">
    <source>
        <dbReference type="PROSITE" id="PS50127"/>
    </source>
</evidence>
<comment type="caution">
    <text evidence="4">The sequence shown here is derived from an EMBL/GenBank/DDBJ whole genome shotgun (WGS) entry which is preliminary data.</text>
</comment>
<dbReference type="SUPFAM" id="SSF54495">
    <property type="entry name" value="UBC-like"/>
    <property type="match status" value="1"/>
</dbReference>
<protein>
    <recommendedName>
        <fullName evidence="3">UBC core domain-containing protein</fullName>
    </recommendedName>
</protein>
<gene>
    <name evidence="4" type="ORF">RJ639_012373</name>
</gene>
<dbReference type="PANTHER" id="PTHR46116:SF19">
    <property type="entry name" value="UBIQUITIN-CONJUGATING ENZYME FAMILY PROTEIN"/>
    <property type="match status" value="1"/>
</dbReference>
<evidence type="ECO:0000313" key="5">
    <source>
        <dbReference type="Proteomes" id="UP001188597"/>
    </source>
</evidence>